<feature type="transmembrane region" description="Helical" evidence="1">
    <location>
        <begin position="150"/>
        <end position="172"/>
    </location>
</feature>
<dbReference type="EMBL" id="JMQA01000047">
    <property type="protein sequence ID" value="KFM94508.1"/>
    <property type="molecule type" value="Genomic_DNA"/>
</dbReference>
<protein>
    <submittedName>
        <fullName evidence="2">Putative membrane protein</fullName>
    </submittedName>
</protein>
<dbReference type="AlphaFoldDB" id="A0A090Y6W7"/>
<name>A0A090Y6W7_PAEMA</name>
<proteinExistence type="predicted"/>
<keyword evidence="3" id="KW-1185">Reference proteome</keyword>
<evidence type="ECO:0000256" key="1">
    <source>
        <dbReference type="SAM" id="Phobius"/>
    </source>
</evidence>
<comment type="caution">
    <text evidence="2">The sequence shown here is derived from an EMBL/GenBank/DDBJ whole genome shotgun (WGS) entry which is preliminary data.</text>
</comment>
<feature type="transmembrane region" description="Helical" evidence="1">
    <location>
        <begin position="122"/>
        <end position="144"/>
    </location>
</feature>
<evidence type="ECO:0000313" key="2">
    <source>
        <dbReference type="EMBL" id="KFM94508.1"/>
    </source>
</evidence>
<feature type="transmembrane region" description="Helical" evidence="1">
    <location>
        <begin position="95"/>
        <end position="115"/>
    </location>
</feature>
<feature type="transmembrane region" description="Helical" evidence="1">
    <location>
        <begin position="69"/>
        <end position="89"/>
    </location>
</feature>
<feature type="transmembrane region" description="Helical" evidence="1">
    <location>
        <begin position="9"/>
        <end position="27"/>
    </location>
</feature>
<sequence length="179" mass="21018">MYRLQLKLIIIYFIASLIIGLSVLYDYHQFGAITRSDLSYIFLTPGLITGLSLHYIYSKSKNGMHNFLFSISHFCFYLIPFLIIFMISGMSPLEITNYFLISLFYFVISFQFFFVYNVKKYLFIRVTMTIIFIVIFIVIFLAPLFHVLTYLQAVTISPIIAFLYSLILVLIFNSSKKYN</sequence>
<evidence type="ECO:0000313" key="3">
    <source>
        <dbReference type="Proteomes" id="UP000029278"/>
    </source>
</evidence>
<dbReference type="HOGENOM" id="CLU_1502057_0_0_9"/>
<accession>A0A090Y6W7</accession>
<organism evidence="2 3">
    <name type="scientific">Paenibacillus macerans</name>
    <name type="common">Bacillus macerans</name>
    <dbReference type="NCBI Taxonomy" id="44252"/>
    <lineage>
        <taxon>Bacteria</taxon>
        <taxon>Bacillati</taxon>
        <taxon>Bacillota</taxon>
        <taxon>Bacilli</taxon>
        <taxon>Bacillales</taxon>
        <taxon>Paenibacillaceae</taxon>
        <taxon>Paenibacillus</taxon>
    </lineage>
</organism>
<gene>
    <name evidence="2" type="ORF">DJ90_1149</name>
</gene>
<dbReference type="Proteomes" id="UP000029278">
    <property type="component" value="Unassembled WGS sequence"/>
</dbReference>
<reference evidence="2 3" key="1">
    <citation type="submission" date="2014-04" db="EMBL/GenBank/DDBJ databases">
        <authorList>
            <person name="Bishop-Lilly K.A."/>
            <person name="Broomall S.M."/>
            <person name="Chain P.S."/>
            <person name="Chertkov O."/>
            <person name="Coyne S.R."/>
            <person name="Daligault H.E."/>
            <person name="Davenport K.W."/>
            <person name="Erkkila T."/>
            <person name="Frey K.G."/>
            <person name="Gibbons H.S."/>
            <person name="Gu W."/>
            <person name="Jaissle J."/>
            <person name="Johnson S.L."/>
            <person name="Koroleva G.I."/>
            <person name="Ladner J.T."/>
            <person name="Lo C.-C."/>
            <person name="Minogue T.D."/>
            <person name="Munk C."/>
            <person name="Palacios G.F."/>
            <person name="Redden C.L."/>
            <person name="Rosenzweig C.N."/>
            <person name="Scholz M.B."/>
            <person name="Teshima H."/>
            <person name="Xu Y."/>
        </authorList>
    </citation>
    <scope>NUCLEOTIDE SEQUENCE [LARGE SCALE GENOMIC DNA]</scope>
    <source>
        <strain evidence="2 3">8244</strain>
    </source>
</reference>
<feature type="transmembrane region" description="Helical" evidence="1">
    <location>
        <begin position="39"/>
        <end position="57"/>
    </location>
</feature>
<keyword evidence="1" id="KW-1133">Transmembrane helix</keyword>
<keyword evidence="1" id="KW-0812">Transmembrane</keyword>
<keyword evidence="1" id="KW-0472">Membrane</keyword>